<reference evidence="9 10" key="1">
    <citation type="journal article" date="2016" name="Nat. Commun.">
        <title>Thousands of microbial genomes shed light on interconnected biogeochemical processes in an aquifer system.</title>
        <authorList>
            <person name="Anantharaman K."/>
            <person name="Brown C.T."/>
            <person name="Hug L.A."/>
            <person name="Sharon I."/>
            <person name="Castelle C.J."/>
            <person name="Probst A.J."/>
            <person name="Thomas B.C."/>
            <person name="Singh A."/>
            <person name="Wilkins M.J."/>
            <person name="Karaoz U."/>
            <person name="Brodie E.L."/>
            <person name="Williams K.H."/>
            <person name="Hubbard S.S."/>
            <person name="Banfield J.F."/>
        </authorList>
    </citation>
    <scope>NUCLEOTIDE SEQUENCE [LARGE SCALE GENOMIC DNA]</scope>
    <source>
        <strain evidence="10">RIFCSPHIGHO2_01_FULL_58_15</strain>
    </source>
</reference>
<evidence type="ECO:0000313" key="9">
    <source>
        <dbReference type="EMBL" id="OHA49793.1"/>
    </source>
</evidence>
<dbReference type="Pfam" id="PF17975">
    <property type="entry name" value="RNR_Alpha"/>
    <property type="match status" value="1"/>
</dbReference>
<dbReference type="EMBL" id="MHST01000004">
    <property type="protein sequence ID" value="OHA49793.1"/>
    <property type="molecule type" value="Genomic_DNA"/>
</dbReference>
<keyword evidence="3 7" id="KW-0547">Nucleotide-binding</keyword>
<dbReference type="GO" id="GO:0031419">
    <property type="term" value="F:cobalamin binding"/>
    <property type="evidence" value="ECO:0007669"/>
    <property type="project" value="UniProtKB-KW"/>
</dbReference>
<keyword evidence="6" id="KW-0170">Cobalt</keyword>
<keyword evidence="5" id="KW-0560">Oxidoreductase</keyword>
<evidence type="ECO:0000256" key="3">
    <source>
        <dbReference type="ARBA" id="ARBA00022741"/>
    </source>
</evidence>
<dbReference type="Gene3D" id="3.20.70.20">
    <property type="match status" value="2"/>
</dbReference>
<dbReference type="InterPro" id="IPR005144">
    <property type="entry name" value="ATP-cone_dom"/>
</dbReference>
<feature type="domain" description="ATP-cone" evidence="8">
    <location>
        <begin position="13"/>
        <end position="107"/>
    </location>
</feature>
<evidence type="ECO:0000256" key="1">
    <source>
        <dbReference type="ARBA" id="ARBA00001922"/>
    </source>
</evidence>
<comment type="caution">
    <text evidence="9">The sequence shown here is derived from an EMBL/GenBank/DDBJ whole genome shotgun (WGS) entry which is preliminary data.</text>
</comment>
<dbReference type="PANTHER" id="PTHR43371">
    <property type="entry name" value="VITAMIN B12-DEPENDENT RIBONUCLEOTIDE REDUCTASE"/>
    <property type="match status" value="1"/>
</dbReference>
<dbReference type="Proteomes" id="UP000178690">
    <property type="component" value="Unassembled WGS sequence"/>
</dbReference>
<gene>
    <name evidence="9" type="ORF">A2682_03110</name>
</gene>
<dbReference type="AlphaFoldDB" id="A0A1G2PNG2"/>
<name>A0A1G2PNG2_TERXR</name>
<dbReference type="InterPro" id="IPR050862">
    <property type="entry name" value="RdRp_reductase_class-2"/>
</dbReference>
<evidence type="ECO:0000256" key="4">
    <source>
        <dbReference type="ARBA" id="ARBA00022840"/>
    </source>
</evidence>
<keyword evidence="2" id="KW-0846">Cobalamin</keyword>
<accession>A0A1G2PNG2</accession>
<dbReference type="InterPro" id="IPR040763">
    <property type="entry name" value="RNR_alpha_hel"/>
</dbReference>
<evidence type="ECO:0000256" key="2">
    <source>
        <dbReference type="ARBA" id="ARBA00022628"/>
    </source>
</evidence>
<evidence type="ECO:0000256" key="7">
    <source>
        <dbReference type="PROSITE-ProRule" id="PRU00492"/>
    </source>
</evidence>
<keyword evidence="4 7" id="KW-0067">ATP-binding</keyword>
<dbReference type="GO" id="GO:0004748">
    <property type="term" value="F:ribonucleoside-diphosphate reductase activity, thioredoxin disulfide as acceptor"/>
    <property type="evidence" value="ECO:0007669"/>
    <property type="project" value="TreeGrafter"/>
</dbReference>
<evidence type="ECO:0000256" key="6">
    <source>
        <dbReference type="ARBA" id="ARBA00023285"/>
    </source>
</evidence>
<dbReference type="STRING" id="1802363.A2682_03110"/>
<protein>
    <submittedName>
        <fullName evidence="9">Ribonucleoside-triphosphate reductase</fullName>
    </submittedName>
</protein>
<dbReference type="Pfam" id="PF03477">
    <property type="entry name" value="ATP-cone"/>
    <property type="match status" value="1"/>
</dbReference>
<evidence type="ECO:0000259" key="8">
    <source>
        <dbReference type="PROSITE" id="PS51161"/>
    </source>
</evidence>
<proteinExistence type="predicted"/>
<dbReference type="PROSITE" id="PS51161">
    <property type="entry name" value="ATP_CONE"/>
    <property type="match status" value="1"/>
</dbReference>
<dbReference type="GO" id="GO:0005524">
    <property type="term" value="F:ATP binding"/>
    <property type="evidence" value="ECO:0007669"/>
    <property type="project" value="UniProtKB-UniRule"/>
</dbReference>
<sequence length="773" mass="87952">MVAAAPHPKIPFTRVRKRDGRVVLFDQTRITNAIFRAMQAALEGNLARDPQRVSDHVVRELTKRYAPAHAPHIEEIQDVVEEALIMDDFPKTAKAYILYRKERALVREKQRLVPEHVKKLSEESKRYFRNPLAEFIYYRTYSRWIEEEGRRETWVETVDRYLAFMRERLGERLAEEEYTEIRNAVLVHGVMPSMRLMWGAGKAVRTTNVSAYNCSYIAPTKLEDFAEIMYLLMCGTGVGFSVESQTAQELPIVKRQTGTKLSPHVIEDSKEGWGDALTIGLRAWYEGRDITFDFSKVRPAGARLHTMGGRSSGPEPLRALLEFSRYKILGRQGKRLSNLDVHDIVCKIGEVVVMGGVRRSALISLSDLDDVEMRDAKVGQFYLTEPQRSLANNSAVYNEKPTATQFLEEWLSLARSGTGERGIFNRGGVRAQLPERRWKVFAKDYATCGTNPCGEIILKSKQFCNLTEVVARAEDTEETLLQKIRIATILGTYQSTLTDFPYLSKEWKQNCEEERLLGVSITGQWDCPAVRNPHMLRKLKERALEVNREYAKRFGINPSTAVTCVKPSGTVSQLVDAASGMHPRHARYYIRRIRISATDPLFTMLKEQKFPYYPEVGQTEGSATTYVLEFPVAAPEGAVMRNDLTALQQLEHWKMVKEHYTEHNPSVTVSVGEDEWVATAHWLYERWDTLGGLSFLPRSDTAYRLAPFEEITKERYEELARDLPQVDFAQIVAYEKDDQTKGAQELACVGGICEIDLEEESRPAAEAPVVAAA</sequence>
<dbReference type="PANTHER" id="PTHR43371:SF1">
    <property type="entry name" value="RIBONUCLEOSIDE-DIPHOSPHATE REDUCTASE"/>
    <property type="match status" value="1"/>
</dbReference>
<organism evidence="9 10">
    <name type="scientific">Terrybacteria sp. (strain RIFCSPHIGHO2_01_FULL_58_15)</name>
    <dbReference type="NCBI Taxonomy" id="1802363"/>
    <lineage>
        <taxon>Bacteria</taxon>
        <taxon>Candidatus Terryibacteriota</taxon>
    </lineage>
</organism>
<evidence type="ECO:0000313" key="10">
    <source>
        <dbReference type="Proteomes" id="UP000178690"/>
    </source>
</evidence>
<dbReference type="SUPFAM" id="SSF51998">
    <property type="entry name" value="PFL-like glycyl radical enzymes"/>
    <property type="match status" value="1"/>
</dbReference>
<evidence type="ECO:0000256" key="5">
    <source>
        <dbReference type="ARBA" id="ARBA00023002"/>
    </source>
</evidence>
<comment type="cofactor">
    <cofactor evidence="1">
        <name>adenosylcob(III)alamin</name>
        <dbReference type="ChEBI" id="CHEBI:18408"/>
    </cofactor>
</comment>